<gene>
    <name evidence="1" type="ORF">LKD28_10035</name>
</gene>
<accession>A0ABS8FQD8</accession>
<dbReference type="EMBL" id="JAJEQT010000007">
    <property type="protein sequence ID" value="MCC2219368.1"/>
    <property type="molecule type" value="Genomic_DNA"/>
</dbReference>
<dbReference type="Proteomes" id="UP001198495">
    <property type="component" value="Unassembled WGS sequence"/>
</dbReference>
<dbReference type="SUPFAM" id="SSF52402">
    <property type="entry name" value="Adenine nucleotide alpha hydrolases-like"/>
    <property type="match status" value="1"/>
</dbReference>
<comment type="caution">
    <text evidence="1">The sequence shown here is derived from an EMBL/GenBank/DDBJ whole genome shotgun (WGS) entry which is preliminary data.</text>
</comment>
<dbReference type="RefSeq" id="WP_227573401.1">
    <property type="nucleotide sequence ID" value="NZ_JAJEQT010000007.1"/>
</dbReference>
<proteinExistence type="predicted"/>
<protein>
    <submittedName>
        <fullName evidence="1">Phosphoadenosine phosphosulfate reductase family protein</fullName>
    </submittedName>
</protein>
<evidence type="ECO:0000313" key="1">
    <source>
        <dbReference type="EMBL" id="MCC2219368.1"/>
    </source>
</evidence>
<evidence type="ECO:0000313" key="2">
    <source>
        <dbReference type="Proteomes" id="UP001198495"/>
    </source>
</evidence>
<reference evidence="1 2" key="1">
    <citation type="submission" date="2021-10" db="EMBL/GenBank/DDBJ databases">
        <title>Anaerobic single-cell dispensing facilitates the cultivation of human gut bacteria.</title>
        <authorList>
            <person name="Afrizal A."/>
        </authorList>
    </citation>
    <scope>NUCLEOTIDE SEQUENCE [LARGE SCALE GENOMIC DNA]</scope>
    <source>
        <strain evidence="1 2">CLA-AA-H212</strain>
    </source>
</reference>
<sequence length="240" mass="27959">MNIVSFGGGTNSAALLIGLYQHGIPVDLITFADTGAEQPHTYEFIKHMNKWLKEHSMPQITVVKNVDRNGNRLTLEMECLRSGTLPSIAYGYKRCSQKHKIGPQEKYCNNYPPCRAVWQRGERVTRFIGYDVGEWKRYEHSRKYNEADKKYENRYPLIEDWHWNRDDCIKVIRGENLPLPGKSSCFFCPSMKKQEIEALKQQYPALYQRAIAIEESAMPNLTKVKGLGRNYAWKERYGKE</sequence>
<organism evidence="1 2">
    <name type="scientific">Coprococcus hominis</name>
    <name type="common">ex Arizal et al. 2022</name>
    <dbReference type="NCBI Taxonomy" id="2881262"/>
    <lineage>
        <taxon>Bacteria</taxon>
        <taxon>Bacillati</taxon>
        <taxon>Bacillota</taxon>
        <taxon>Clostridia</taxon>
        <taxon>Lachnospirales</taxon>
        <taxon>Lachnospiraceae</taxon>
        <taxon>Coprococcus</taxon>
    </lineage>
</organism>
<keyword evidence="2" id="KW-1185">Reference proteome</keyword>
<name>A0ABS8FQD8_9FIRM</name>
<dbReference type="InterPro" id="IPR014729">
    <property type="entry name" value="Rossmann-like_a/b/a_fold"/>
</dbReference>
<dbReference type="Gene3D" id="3.40.50.620">
    <property type="entry name" value="HUPs"/>
    <property type="match status" value="1"/>
</dbReference>